<feature type="compositionally biased region" description="Low complexity" evidence="3">
    <location>
        <begin position="257"/>
        <end position="281"/>
    </location>
</feature>
<feature type="compositionally biased region" description="Low complexity" evidence="3">
    <location>
        <begin position="2245"/>
        <end position="2262"/>
    </location>
</feature>
<feature type="region of interest" description="Disordered" evidence="3">
    <location>
        <begin position="255"/>
        <end position="281"/>
    </location>
</feature>
<proteinExistence type="predicted"/>
<dbReference type="InterPro" id="IPR016024">
    <property type="entry name" value="ARM-type_fold"/>
</dbReference>
<dbReference type="SMART" id="SM00222">
    <property type="entry name" value="Sec7"/>
    <property type="match status" value="1"/>
</dbReference>
<dbReference type="Gene3D" id="1.10.220.20">
    <property type="match status" value="1"/>
</dbReference>
<dbReference type="PANTHER" id="PTHR10663:SF375">
    <property type="entry name" value="LD29171P"/>
    <property type="match status" value="1"/>
</dbReference>
<dbReference type="GO" id="GO:0005085">
    <property type="term" value="F:guanyl-nucleotide exchange factor activity"/>
    <property type="evidence" value="ECO:0007669"/>
    <property type="project" value="InterPro"/>
</dbReference>
<protein>
    <recommendedName>
        <fullName evidence="4">SEC7 domain-containing protein</fullName>
    </recommendedName>
</protein>
<keyword evidence="2" id="KW-0963">Cytoplasm</keyword>
<comment type="subcellular location">
    <subcellularLocation>
        <location evidence="1">Cytoplasm</location>
    </subcellularLocation>
</comment>
<dbReference type="CDD" id="cd00171">
    <property type="entry name" value="Sec7"/>
    <property type="match status" value="1"/>
</dbReference>
<feature type="compositionally biased region" description="Low complexity" evidence="3">
    <location>
        <begin position="1213"/>
        <end position="1226"/>
    </location>
</feature>
<evidence type="ECO:0000256" key="2">
    <source>
        <dbReference type="ARBA" id="ARBA00022490"/>
    </source>
</evidence>
<feature type="region of interest" description="Disordered" evidence="3">
    <location>
        <begin position="2285"/>
        <end position="2323"/>
    </location>
</feature>
<dbReference type="SUPFAM" id="SSF48425">
    <property type="entry name" value="Sec7 domain"/>
    <property type="match status" value="1"/>
</dbReference>
<feature type="compositionally biased region" description="Low complexity" evidence="3">
    <location>
        <begin position="2193"/>
        <end position="2205"/>
    </location>
</feature>
<evidence type="ECO:0000259" key="4">
    <source>
        <dbReference type="PROSITE" id="PS50190"/>
    </source>
</evidence>
<keyword evidence="6" id="KW-1185">Reference proteome</keyword>
<feature type="region of interest" description="Disordered" evidence="3">
    <location>
        <begin position="1160"/>
        <end position="1233"/>
    </location>
</feature>
<dbReference type="EMBL" id="HG673746">
    <property type="protein sequence ID" value="CDJ36989.1"/>
    <property type="molecule type" value="Genomic_DNA"/>
</dbReference>
<feature type="region of interest" description="Disordered" evidence="3">
    <location>
        <begin position="715"/>
        <end position="739"/>
    </location>
</feature>
<dbReference type="Gene3D" id="1.10.1000.11">
    <property type="entry name" value="Arf Nucleotide-binding Site Opener,domain 2"/>
    <property type="match status" value="1"/>
</dbReference>
<dbReference type="InterPro" id="IPR023394">
    <property type="entry name" value="Sec7_C_sf"/>
</dbReference>
<evidence type="ECO:0000313" key="5">
    <source>
        <dbReference type="EMBL" id="CDJ36989.1"/>
    </source>
</evidence>
<feature type="region of interest" description="Disordered" evidence="3">
    <location>
        <begin position="2082"/>
        <end position="2113"/>
    </location>
</feature>
<feature type="compositionally biased region" description="Low complexity" evidence="3">
    <location>
        <begin position="2453"/>
        <end position="2467"/>
    </location>
</feature>
<feature type="compositionally biased region" description="Low complexity" evidence="3">
    <location>
        <begin position="2294"/>
        <end position="2314"/>
    </location>
</feature>
<feature type="domain" description="SEC7" evidence="4">
    <location>
        <begin position="1040"/>
        <end position="1304"/>
    </location>
</feature>
<organism evidence="5 6">
    <name type="scientific">Eimeria tenella</name>
    <name type="common">Coccidian parasite</name>
    <dbReference type="NCBI Taxonomy" id="5802"/>
    <lineage>
        <taxon>Eukaryota</taxon>
        <taxon>Sar</taxon>
        <taxon>Alveolata</taxon>
        <taxon>Apicomplexa</taxon>
        <taxon>Conoidasida</taxon>
        <taxon>Coccidia</taxon>
        <taxon>Eucoccidiorida</taxon>
        <taxon>Eimeriorina</taxon>
        <taxon>Eimeriidae</taxon>
        <taxon>Eimeria</taxon>
    </lineage>
</organism>
<name>U6KGC6_EIMTE</name>
<evidence type="ECO:0000313" key="6">
    <source>
        <dbReference type="Proteomes" id="UP000030747"/>
    </source>
</evidence>
<feature type="compositionally biased region" description="Low complexity" evidence="3">
    <location>
        <begin position="663"/>
        <end position="674"/>
    </location>
</feature>
<feature type="region of interest" description="Disordered" evidence="3">
    <location>
        <begin position="2172"/>
        <end position="2207"/>
    </location>
</feature>
<reference evidence="5" key="2">
    <citation type="submission" date="2013-10" db="EMBL/GenBank/DDBJ databases">
        <authorList>
            <person name="Aslett M."/>
        </authorList>
    </citation>
    <scope>NUCLEOTIDE SEQUENCE [LARGE SCALE GENOMIC DNA]</scope>
    <source>
        <strain evidence="5">Houghton</strain>
    </source>
</reference>
<dbReference type="Proteomes" id="UP000030747">
    <property type="component" value="Unassembled WGS sequence"/>
</dbReference>
<feature type="compositionally biased region" description="Low complexity" evidence="3">
    <location>
        <begin position="2082"/>
        <end position="2092"/>
    </location>
</feature>
<feature type="region of interest" description="Disordered" evidence="3">
    <location>
        <begin position="929"/>
        <end position="1041"/>
    </location>
</feature>
<dbReference type="OMA" id="ASADCCY"/>
<feature type="compositionally biased region" description="Pro residues" evidence="3">
    <location>
        <begin position="16"/>
        <end position="27"/>
    </location>
</feature>
<feature type="compositionally biased region" description="Pro residues" evidence="3">
    <location>
        <begin position="720"/>
        <end position="729"/>
    </location>
</feature>
<feature type="compositionally biased region" description="Low complexity" evidence="3">
    <location>
        <begin position="1162"/>
        <end position="1183"/>
    </location>
</feature>
<dbReference type="VEuPathDB" id="ToxoDB:ETH2_0814900"/>
<feature type="compositionally biased region" description="Low complexity" evidence="3">
    <location>
        <begin position="2488"/>
        <end position="2499"/>
    </location>
</feature>
<sequence>MNFQTKGAPDGGPQAAEPPGPPEPLGAPLPAAAAAHVEATASREEPAARVEGASPAAAAATAAAATAAATAAAAAAAVANGARPLSCSCCLFIRETLCRMQKAAPGGRRGKPIREAAAAADAALVDLLEQQQQQPVEAAAVVDGGSRENGAAAAYAAAAAPAAAAAAAAAAGAAVLVPASSPFFPFLLYTFKLCLSGDQPKLQLLALEASNLLLSLGALPPATVAAAAGAAAAQPAGKQQQTRHSRPEQVPIAGDVQPQQQQQQAGVSPVAASPEAATPTSPTAAAAAAAAAAEVEGTVEYLTEAIGHLAAAAAAEDPVLLQVVRCLLTALTAAGAPLHGGPLLGALSSLFAVCVTAAADDLARASHAALLQALDAAVHRAAAAAAAAGRAGARAEAAAPAEAAAAGLTKREAAAAAAAAVEEAAAATAAAAAAEGAASLQPAAEAGAAASTAAAAADPCRITAAPFDGPPADAAAPGSEAAAAVANESQEAAHAAVTAAAPDAAKAAAAAAAAAAEHSDAEAAAILGASAVVDTPAGAAAAAAAAADSAAAAADSEKLPFVSRVNLPAEAEADGIAAATDATAATTATAADTPQALQSPAAAASARAATAAAAASAAAAAAPAAAAAAATAAAVVAAATSPLAAETPANELSAVDSGRQPTCSNSSSRNSSSCSRRHRSSSSSSSSSKLSYRPVLLEVRDLLLTLQALCRIADGEGPLRGPPRGPPPDSSLEGALGPSRSRRSKRLALEMILAVAQSLPKALWGDPSLVLLLRQQLLPALGRSLQDAALCRMGLEIVLRVAETAEGPLLVDVSIFVGEMVAPLLQAAQPRPQQQLQQQQQQSVSQKLAALAFLARLFRAVPLLLPLLFAAFDLAYEGEDVLLQVVQTLQRHAAAGDAAATPGLQQQQQRELRAAAVAALSSLAVALKDCRRGRPGKSKESPKSHPQEQQQQQANLHANGGGKLALESSFSPETPTTLGAEEHQQQKQQQQQQQQGEVQDGRSEQQAEAAAPITSLGSNSSPTSSSSSSSNSSNRHLAEEVRRRREWKRRLYAAIESFNRKPSEGLQQLLQLKGLPDSPEAAALLLLQQRGLSKAAVGELLGGDSEASRALLSAFLQRLSFAGRPIDEALRLFLSLFRLPGEAQKIDRILERFAERYFQDNSSDGSSSSSSSQSSSSSGSGPSAEGEELTGSSDMAGDPKGALPRKPSSGSSQQLQQQLQQQQQQQPADADELSVRSYKLPSADCCYILSFSLIMLHTDLHSKEVKPSRKMTKMEFVKNNRGINEGKDLPQPFLEALYNRVAKEEWVLPDQSTGGPLQQTRGAPLARAFQGAGGPWGTPLGSRGPRWLVSAHRAELQQLRQQQQQQRQLQLSSRVLYEDELGELVHFMLDAVGQLVLQGLAAVVGDLGAPQAAAESAVEGLGALLTLCCSEGQGATRDETAATLRTLSQLHRAGQQMLQRRHILAAQQLLQAAAEEGDQLEAAWIHVLLLLSQLDFLQTAHCQAMKAADSAVREERRQRVNAHKTASAAAAAATAAAATAAAAVVAAPFFVDAAKTHVQPQQQQQQALEGAESSWVLVSSPATEGAPNLARGGAPFTVLGPMKENVLFENMCLIESCLDLSCVDLLFYSSVHLSDSAFVGFVTALQQVSLLELQQQQQQPPQQQQPRLFGLQKLVETADYNIGRVHLIWGLLQQHFVAAALHAALPVRLCALDALRQLASKQLTQQQQQQQQEGGGRMLHFEEQLMAPFLTVASDPHTQDAVREYILHILKHLVEANGTQIRFGWRSILLCLHCAAVNILSKAPAAAAAAAVAAAAAAPAAAPLAAAAPPVVVAGTHFSPHPTAVTAAAAAAAAAAVAAATTAPGAAAAAAAAAEAAGSAEQLRKRLLLVFDILDEVLSRHVYSLGAANISQATSSLSLIAANPLDPQLAVKAVQALEATATTLVQLADKQQKQQLQQQQQPLQQTETWAGTEAAAATVDGTAADGFAAEAEVPVGALRPSALRGSALDAAAAATATAAAAAATAAAAAAAEERTSAGAALSFPSFLSILLALGQLACRPGGARGRTAAAAAAAAAAPAAAEAAPGTTEGPADPSAVGRGLPAPASAGQPHTGSAAAGAAVVAASRSLSVDDGALDGLLGLGACGFAGPREAALAALFRLLQQHGSRLVAASPEATAAAAPSQARGGPEAPNQQQRQQQQQQQQQAGLYPPQELWQIVLKGVLSPVFEDLFFDLHGCGARRSKQQRQQQQQQQQQPQQLLQQDKQEQPQRLTNVTAASLFVVRREAENNDRESSGSSTNTGSGSFSSNSSSSSSIRPGSKEDQLRLNTEEETLCWFAIRALGRLVYVHFKQLRHLLRPFVALMLGGLSDPPTECGARLSVEGLRRLLQSLKQYLQQPEAAAEWLAVAGAVADAFSHSAPRALLARAAVTTQALRLSFGLYFSSIETQDLGPSAAAAAEAAHQQQQQKQRQREKQQQQQRHLQQRHQEQPQQPLPQQQQQRKQHRQRDDSPGPSFGHPLDWLLQEGLRSSSSKMPAGTEPLPAEDRQLLLRCLPESICSSSSSSSSSRTPTAVGGHLMAPLRLPFDPQDVAARCVAQLLLIDLLRKEFIGNLLPVGALRLLVCCLEASFIFAYLYNQQVSLRLWLQRCGFMAGLKQLPGLLKQHREAAAAAAALMLSALSETSNPEKQQQEGAAAVAVSELAPAAAPAAAASAQDLTAFALPRYLRFCRWHIVQFLWKEEQLQRLLEQQQQHQQHQQTIVAKEGFAHDPSKAIQQAELAEVSRELTGLSVLISSSVLQGLNDLPGNMAASNASLVLGLVLQLTAAASPEMRNEARKAMQRLLTRVLPGRFCALQLLPPLLTAQPEAAADQKATKASQGPQ</sequence>
<dbReference type="InterPro" id="IPR035999">
    <property type="entry name" value="Sec7_dom_sf"/>
</dbReference>
<dbReference type="OrthoDB" id="18431at2759"/>
<dbReference type="PROSITE" id="PS50190">
    <property type="entry name" value="SEC7"/>
    <property type="match status" value="1"/>
</dbReference>
<evidence type="ECO:0000256" key="1">
    <source>
        <dbReference type="ARBA" id="ARBA00004496"/>
    </source>
</evidence>
<dbReference type="RefSeq" id="XP_013227827.1">
    <property type="nucleotide sequence ID" value="XM_013372373.1"/>
</dbReference>
<reference evidence="5" key="1">
    <citation type="submission" date="2013-10" db="EMBL/GenBank/DDBJ databases">
        <title>Genomic analysis of the causative agents of coccidiosis in chickens.</title>
        <authorList>
            <person name="Reid A.J."/>
            <person name="Blake D."/>
            <person name="Billington K."/>
            <person name="Browne H."/>
            <person name="Dunn M."/>
            <person name="Hung S."/>
            <person name="Kawahara F."/>
            <person name="Miranda-Saavedra D."/>
            <person name="Mourier T."/>
            <person name="Nagra H."/>
            <person name="Otto T.D."/>
            <person name="Rawlings N."/>
            <person name="Sanchez A."/>
            <person name="Sanders M."/>
            <person name="Subramaniam C."/>
            <person name="Tay Y."/>
            <person name="Dear P."/>
            <person name="Doerig C."/>
            <person name="Gruber A."/>
            <person name="Parkinson J."/>
            <person name="Shirley M."/>
            <person name="Wan K.L."/>
            <person name="Berriman M."/>
            <person name="Tomley F."/>
            <person name="Pain A."/>
        </authorList>
    </citation>
    <scope>NUCLEOTIDE SEQUENCE [LARGE SCALE GENOMIC DNA]</scope>
    <source>
        <strain evidence="5">Houghton</strain>
    </source>
</reference>
<feature type="compositionally biased region" description="Low complexity" evidence="3">
    <location>
        <begin position="2172"/>
        <end position="2184"/>
    </location>
</feature>
<gene>
    <name evidence="5" type="ORF">ETH_00004910</name>
</gene>
<feature type="compositionally biased region" description="Low complexity" evidence="3">
    <location>
        <begin position="1018"/>
        <end position="1034"/>
    </location>
</feature>
<dbReference type="Pfam" id="PF01369">
    <property type="entry name" value="Sec7"/>
    <property type="match status" value="1"/>
</dbReference>
<accession>U6KGC6</accession>
<evidence type="ECO:0000256" key="3">
    <source>
        <dbReference type="SAM" id="MobiDB-lite"/>
    </source>
</evidence>
<dbReference type="InterPro" id="IPR046455">
    <property type="entry name" value="Sec7/BIG1-like_C"/>
</dbReference>
<dbReference type="GO" id="GO:0005737">
    <property type="term" value="C:cytoplasm"/>
    <property type="evidence" value="ECO:0007669"/>
    <property type="project" value="UniProtKB-SubCell"/>
</dbReference>
<feature type="compositionally biased region" description="Polar residues" evidence="3">
    <location>
        <begin position="968"/>
        <end position="977"/>
    </location>
</feature>
<feature type="region of interest" description="Disordered" evidence="3">
    <location>
        <begin position="2242"/>
        <end position="2268"/>
    </location>
</feature>
<feature type="compositionally biased region" description="Basic and acidic residues" evidence="3">
    <location>
        <begin position="929"/>
        <end position="946"/>
    </location>
</feature>
<dbReference type="VEuPathDB" id="ToxoDB:ETH_00004910"/>
<dbReference type="Pfam" id="PF09324">
    <property type="entry name" value="Sec7-like_HDS"/>
    <property type="match status" value="1"/>
</dbReference>
<dbReference type="InterPro" id="IPR000904">
    <property type="entry name" value="Sec7_dom"/>
</dbReference>
<feature type="region of interest" description="Disordered" evidence="3">
    <location>
        <begin position="648"/>
        <end position="688"/>
    </location>
</feature>
<dbReference type="Pfam" id="PF20252">
    <property type="entry name" value="BIG2_C"/>
    <property type="match status" value="1"/>
</dbReference>
<feature type="compositionally biased region" description="Low complexity" evidence="3">
    <location>
        <begin position="986"/>
        <end position="995"/>
    </location>
</feature>
<dbReference type="SUPFAM" id="SSF48371">
    <property type="entry name" value="ARM repeat"/>
    <property type="match status" value="1"/>
</dbReference>
<feature type="region of interest" description="Disordered" evidence="3">
    <location>
        <begin position="1"/>
        <end position="52"/>
    </location>
</feature>
<dbReference type="InterPro" id="IPR015403">
    <property type="entry name" value="Mon2/Sec7/BIG1-like_HDS"/>
</dbReference>
<feature type="region of interest" description="Disordered" evidence="3">
    <location>
        <begin position="2452"/>
        <end position="2519"/>
    </location>
</feature>
<dbReference type="PANTHER" id="PTHR10663">
    <property type="entry name" value="GUANYL-NUCLEOTIDE EXCHANGE FACTOR"/>
    <property type="match status" value="1"/>
</dbReference>
<dbReference type="GeneID" id="25250190"/>
<dbReference type="GO" id="GO:0032012">
    <property type="term" value="P:regulation of ARF protein signal transduction"/>
    <property type="evidence" value="ECO:0007669"/>
    <property type="project" value="InterPro"/>
</dbReference>